<dbReference type="HAMAP" id="MF_00669">
    <property type="entry name" value="SspI"/>
    <property type="match status" value="1"/>
</dbReference>
<organism evidence="4 5">
    <name type="scientific">Hydrogenibacillus schlegelii</name>
    <name type="common">Bacillus schlegelii</name>
    <dbReference type="NCBI Taxonomy" id="1484"/>
    <lineage>
        <taxon>Bacteria</taxon>
        <taxon>Bacillati</taxon>
        <taxon>Bacillota</taxon>
        <taxon>Bacilli</taxon>
        <taxon>Bacillales</taxon>
        <taxon>Bacillales Family X. Incertae Sedis</taxon>
        <taxon>Hydrogenibacillus</taxon>
    </lineage>
</organism>
<comment type="induction">
    <text evidence="2">Expressed only in the forespore compartment of sporulating cells.</text>
</comment>
<dbReference type="EMBL" id="PEBV01000013">
    <property type="protein sequence ID" value="PTQ53608.1"/>
    <property type="molecule type" value="Genomic_DNA"/>
</dbReference>
<reference evidence="4 5" key="1">
    <citation type="submission" date="2017-08" db="EMBL/GenBank/DDBJ databases">
        <title>Burning lignite coal seam in the remote Altai Mountains harbors a hydrogen-driven thermophilic microbial community.</title>
        <authorList>
            <person name="Kadnikov V.V."/>
            <person name="Mardanov A.V."/>
            <person name="Ivasenko D."/>
            <person name="Beletsky A.V."/>
            <person name="Karnachuk O.V."/>
            <person name="Ravin N.V."/>
        </authorList>
    </citation>
    <scope>NUCLEOTIDE SEQUENCE [LARGE SCALE GENOMIC DNA]</scope>
    <source>
        <strain evidence="4">AL33</strain>
    </source>
</reference>
<dbReference type="Pfam" id="PF14098">
    <property type="entry name" value="SSPI"/>
    <property type="match status" value="1"/>
</dbReference>
<evidence type="ECO:0000256" key="2">
    <source>
        <dbReference type="HAMAP-Rule" id="MF_00669"/>
    </source>
</evidence>
<dbReference type="RefSeq" id="WP_156423652.1">
    <property type="nucleotide sequence ID" value="NZ_CBCSAS010000042.1"/>
</dbReference>
<reference evidence="3" key="2">
    <citation type="journal article" date="2021" name="Microbiology">
        <title>Metagenomic Analysis of the Microbial Community in the Underground Coal Fire Area (Kemerovo Region, Russia) Revealed Predominance of Thermophilic Members of the Phyla Deinococcus-thermus, Aquificae, and Firmicutes.</title>
        <authorList>
            <person name="Kadnikov V."/>
            <person name="Mardanov A.V."/>
            <person name="Beletsky A.V."/>
            <person name="Karnachuk O.V."/>
            <person name="Ravin N.V."/>
        </authorList>
    </citation>
    <scope>NUCLEOTIDE SEQUENCE</scope>
    <source>
        <strain evidence="3">RBS10-49</strain>
    </source>
</reference>
<dbReference type="AlphaFoldDB" id="A0A2T5GBS9"/>
<proteinExistence type="evidence at transcript level"/>
<comment type="subcellular location">
    <subcellularLocation>
        <location evidence="2">Spore core</location>
    </subcellularLocation>
</comment>
<comment type="caution">
    <text evidence="4">The sequence shown here is derived from an EMBL/GenBank/DDBJ whole genome shotgun (WGS) entry which is preliminary data.</text>
</comment>
<dbReference type="GO" id="GO:0030435">
    <property type="term" value="P:sporulation resulting in formation of a cellular spore"/>
    <property type="evidence" value="ECO:0007669"/>
    <property type="project" value="UniProtKB-KW"/>
</dbReference>
<dbReference type="Proteomes" id="UP000748108">
    <property type="component" value="Unassembled WGS sequence"/>
</dbReference>
<evidence type="ECO:0000256" key="1">
    <source>
        <dbReference type="ARBA" id="ARBA00022969"/>
    </source>
</evidence>
<evidence type="ECO:0000313" key="4">
    <source>
        <dbReference type="EMBL" id="PTQ53608.1"/>
    </source>
</evidence>
<dbReference type="OrthoDB" id="2453696at2"/>
<accession>A0A2T5GBS9</accession>
<dbReference type="Proteomes" id="UP000244180">
    <property type="component" value="Unassembled WGS sequence"/>
</dbReference>
<keyword evidence="1 2" id="KW-0749">Sporulation</keyword>
<name>A0A2T5GBS9_HYDSH</name>
<dbReference type="InterPro" id="IPR017525">
    <property type="entry name" value="SspI"/>
</dbReference>
<dbReference type="EMBL" id="JAHHQF010000051">
    <property type="protein sequence ID" value="MBT9282274.1"/>
    <property type="molecule type" value="Genomic_DNA"/>
</dbReference>
<protein>
    <recommendedName>
        <fullName evidence="2">Small, acid-soluble spore protein I</fullName>
        <shortName evidence="2">SASP I</shortName>
    </recommendedName>
</protein>
<gene>
    <name evidence="2 3" type="primary">sspI</name>
    <name evidence="4" type="ORF">HSCHL_1673</name>
    <name evidence="3" type="ORF">KM312_06400</name>
</gene>
<comment type="similarity">
    <text evidence="2">Belongs to the SspI family.</text>
</comment>
<evidence type="ECO:0000313" key="3">
    <source>
        <dbReference type="EMBL" id="MBT9282274.1"/>
    </source>
</evidence>
<dbReference type="NCBIfam" id="TIGR03092">
    <property type="entry name" value="SASP_sspI"/>
    <property type="match status" value="1"/>
</dbReference>
<dbReference type="GO" id="GO:0030436">
    <property type="term" value="P:asexual sporulation"/>
    <property type="evidence" value="ECO:0007669"/>
    <property type="project" value="UniProtKB-UniRule"/>
</dbReference>
<evidence type="ECO:0000313" key="5">
    <source>
        <dbReference type="Proteomes" id="UP000244180"/>
    </source>
</evidence>
<sequence length="73" mass="8263">MAITHRDIDIRQALEQKLHGIKPDRLRAIIEDAIDAQEEKTLPGLGFLFELLWQASDDVERKAVLEKIAGKLA</sequence>